<evidence type="ECO:0000313" key="2">
    <source>
        <dbReference type="Proteomes" id="UP000192328"/>
    </source>
</evidence>
<sequence>MEIRIAGKTGYRMNWLQAAGKKAAEIMERLAKDTEPSEEEIRACVKAELEAETAAMFRELII</sequence>
<dbReference type="EMBL" id="FWXZ01000002">
    <property type="protein sequence ID" value="SMC59007.1"/>
    <property type="molecule type" value="Genomic_DNA"/>
</dbReference>
<evidence type="ECO:0000313" key="1">
    <source>
        <dbReference type="EMBL" id="SMC59007.1"/>
    </source>
</evidence>
<gene>
    <name evidence="1" type="ORF">SAMN06297397_1595</name>
</gene>
<protein>
    <submittedName>
        <fullName evidence="1">Uncharacterized protein</fullName>
    </submittedName>
</protein>
<keyword evidence="2" id="KW-1185">Reference proteome</keyword>
<accession>A0AC61PLB2</accession>
<organism evidence="1 2">
    <name type="scientific">Aristaeella lactis</name>
    <dbReference type="NCBI Taxonomy" id="3046383"/>
    <lineage>
        <taxon>Bacteria</taxon>
        <taxon>Bacillati</taxon>
        <taxon>Bacillota</taxon>
        <taxon>Clostridia</taxon>
        <taxon>Eubacteriales</taxon>
        <taxon>Aristaeellaceae</taxon>
        <taxon>Aristaeella</taxon>
    </lineage>
</organism>
<dbReference type="Proteomes" id="UP000192328">
    <property type="component" value="Unassembled WGS sequence"/>
</dbReference>
<reference evidence="1" key="1">
    <citation type="submission" date="2017-04" db="EMBL/GenBank/DDBJ databases">
        <authorList>
            <person name="Varghese N."/>
            <person name="Submissions S."/>
        </authorList>
    </citation>
    <scope>NUCLEOTIDE SEQUENCE</scope>
    <source>
        <strain evidence="1">WTE2008</strain>
    </source>
</reference>
<name>A0AC61PLB2_9FIRM</name>
<proteinExistence type="predicted"/>
<comment type="caution">
    <text evidence="1">The sequence shown here is derived from an EMBL/GenBank/DDBJ whole genome shotgun (WGS) entry which is preliminary data.</text>
</comment>